<dbReference type="KEGG" id="halt:IM660_04205"/>
<dbReference type="Gene3D" id="3.30.420.60">
    <property type="entry name" value="eRF1 domain 2"/>
    <property type="match status" value="1"/>
</dbReference>
<dbReference type="Pfam" id="PF18859">
    <property type="entry name" value="acVLRF1"/>
    <property type="match status" value="1"/>
</dbReference>
<dbReference type="EMBL" id="CP063169">
    <property type="protein sequence ID" value="QOR71501.1"/>
    <property type="molecule type" value="Genomic_DNA"/>
</dbReference>
<protein>
    <recommendedName>
        <fullName evidence="1">Actinobacteria/chloroflexi VLRF1 release factor domain-containing protein</fullName>
    </recommendedName>
</protein>
<organism evidence="2 3">
    <name type="scientific">Ruania alkalisoli</name>
    <dbReference type="NCBI Taxonomy" id="2779775"/>
    <lineage>
        <taxon>Bacteria</taxon>
        <taxon>Bacillati</taxon>
        <taxon>Actinomycetota</taxon>
        <taxon>Actinomycetes</taxon>
        <taxon>Micrococcales</taxon>
        <taxon>Ruaniaceae</taxon>
        <taxon>Ruania</taxon>
    </lineage>
</organism>
<name>A0A7M1SVK3_9MICO</name>
<dbReference type="InterPro" id="IPR042226">
    <property type="entry name" value="eFR1_2_sf"/>
</dbReference>
<dbReference type="RefSeq" id="WP_193498160.1">
    <property type="nucleotide sequence ID" value="NZ_CP063169.1"/>
</dbReference>
<gene>
    <name evidence="2" type="ORF">IM660_04205</name>
</gene>
<evidence type="ECO:0000313" key="3">
    <source>
        <dbReference type="Proteomes" id="UP000593758"/>
    </source>
</evidence>
<evidence type="ECO:0000313" key="2">
    <source>
        <dbReference type="EMBL" id="QOR71501.1"/>
    </source>
</evidence>
<evidence type="ECO:0000259" key="1">
    <source>
        <dbReference type="Pfam" id="PF18859"/>
    </source>
</evidence>
<sequence length="251" mass="26266">MSRRLEIGAARLPGWMARFAARHPGATAQVTADGVRLDTPDGAWAEVTAWPGIRPEPSPTGLIGWDSLADWAAGPPACAFVLIRRGGWAVGLSQGDRLVRHRTGRRYVQSRTAAGGWSQQRFARRRGNQADALVVHVAGVVEELVGQWRDDPGQGDVSSGGLALNGLVLGGLVLGGDKALASAVLAELPGAGAGPGNSRAGSSRAGSPATLMADLPRRELYDLPDPRLVVLRSALTRARSAVVTIDDPALR</sequence>
<keyword evidence="3" id="KW-1185">Reference proteome</keyword>
<accession>A0A7M1SVK3</accession>
<dbReference type="NCBIfam" id="NF041024">
    <property type="entry name" value="acVLRF1_NCBI"/>
    <property type="match status" value="1"/>
</dbReference>
<feature type="domain" description="Actinobacteria/chloroflexi VLRF1 release factor" evidence="1">
    <location>
        <begin position="78"/>
        <end position="243"/>
    </location>
</feature>
<proteinExistence type="predicted"/>
<dbReference type="SUPFAM" id="SSF53137">
    <property type="entry name" value="Translational machinery components"/>
    <property type="match status" value="1"/>
</dbReference>
<dbReference type="AlphaFoldDB" id="A0A7M1SVK3"/>
<reference evidence="2 3" key="1">
    <citation type="submission" date="2020-10" db="EMBL/GenBank/DDBJ databases">
        <title>Haloactinobacterium sp. RN3S43, a bacterium isolated from saline soil.</title>
        <authorList>
            <person name="Sun J.-Q."/>
        </authorList>
    </citation>
    <scope>NUCLEOTIDE SEQUENCE [LARGE SCALE GENOMIC DNA]</scope>
    <source>
        <strain evidence="2 3">RN3S43</strain>
    </source>
</reference>
<dbReference type="InterPro" id="IPR040783">
    <property type="entry name" value="VLRF1"/>
</dbReference>
<dbReference type="Proteomes" id="UP000593758">
    <property type="component" value="Chromosome"/>
</dbReference>